<dbReference type="Pfam" id="PF05368">
    <property type="entry name" value="NmrA"/>
    <property type="match status" value="1"/>
</dbReference>
<protein>
    <submittedName>
        <fullName evidence="2">Uncharacterized protein YbjT (DUF2867 family)</fullName>
    </submittedName>
</protein>
<dbReference type="InterPro" id="IPR036291">
    <property type="entry name" value="NAD(P)-bd_dom_sf"/>
</dbReference>
<evidence type="ECO:0000259" key="1">
    <source>
        <dbReference type="Pfam" id="PF05368"/>
    </source>
</evidence>
<organism evidence="2 3">
    <name type="scientific">Nonomuraea jabiensis</name>
    <dbReference type="NCBI Taxonomy" id="882448"/>
    <lineage>
        <taxon>Bacteria</taxon>
        <taxon>Bacillati</taxon>
        <taxon>Actinomycetota</taxon>
        <taxon>Actinomycetes</taxon>
        <taxon>Streptosporangiales</taxon>
        <taxon>Streptosporangiaceae</taxon>
        <taxon>Nonomuraea</taxon>
    </lineage>
</organism>
<dbReference type="InterPro" id="IPR008030">
    <property type="entry name" value="NmrA-like"/>
</dbReference>
<evidence type="ECO:0000313" key="2">
    <source>
        <dbReference type="EMBL" id="MBB5785388.1"/>
    </source>
</evidence>
<dbReference type="EMBL" id="JACHMB010000001">
    <property type="protein sequence ID" value="MBB5785388.1"/>
    <property type="molecule type" value="Genomic_DNA"/>
</dbReference>
<dbReference type="PANTHER" id="PTHR43162:SF1">
    <property type="entry name" value="PRESTALK A DIFFERENTIATION PROTEIN A"/>
    <property type="match status" value="1"/>
</dbReference>
<evidence type="ECO:0000313" key="3">
    <source>
        <dbReference type="Proteomes" id="UP000579153"/>
    </source>
</evidence>
<dbReference type="SUPFAM" id="SSF51735">
    <property type="entry name" value="NAD(P)-binding Rossmann-fold domains"/>
    <property type="match status" value="1"/>
</dbReference>
<comment type="caution">
    <text evidence="2">The sequence shown here is derived from an EMBL/GenBank/DDBJ whole genome shotgun (WGS) entry which is preliminary data.</text>
</comment>
<reference evidence="2 3" key="1">
    <citation type="submission" date="2020-08" db="EMBL/GenBank/DDBJ databases">
        <title>Sequencing the genomes of 1000 actinobacteria strains.</title>
        <authorList>
            <person name="Klenk H.-P."/>
        </authorList>
    </citation>
    <scope>NUCLEOTIDE SEQUENCE [LARGE SCALE GENOMIC DNA]</scope>
    <source>
        <strain evidence="2 3">DSM 45507</strain>
    </source>
</reference>
<keyword evidence="3" id="KW-1185">Reference proteome</keyword>
<dbReference type="PANTHER" id="PTHR43162">
    <property type="match status" value="1"/>
</dbReference>
<dbReference type="RefSeq" id="WP_185078170.1">
    <property type="nucleotide sequence ID" value="NZ_JACHMB010000001.1"/>
</dbReference>
<accession>A0A7W9GKB4</accession>
<dbReference type="Gene3D" id="3.40.50.720">
    <property type="entry name" value="NAD(P)-binding Rossmann-like Domain"/>
    <property type="match status" value="1"/>
</dbReference>
<dbReference type="Proteomes" id="UP000579153">
    <property type="component" value="Unassembled WGS sequence"/>
</dbReference>
<sequence>MRIAVTTPHGNVGRHLTRALVRAGVRPRLLMRQPDRLPADLRDFVEVVQADSWDTELVVAATREVEAIYWVDPTSAGADPLADHARATEAVTAAVTRNNIGRVVFQSSVGAEKRHGAGEIDGLAGTEVALDEIGVDVTHLRCGYFFTNLLLEIDALRAGTLQVALPLDAPMSWVAPRDIAEVAATVLLNPAWSGRHVRAVHGPADLTWNDVAAILSIELGRPITVEQISDQAMYDQYIKAGMPPKLAEAFLGMSTGLRDGFVPEQDRTAATTTPTTLSSWVHDELTKSLT</sequence>
<proteinExistence type="predicted"/>
<dbReference type="Gene3D" id="3.90.25.10">
    <property type="entry name" value="UDP-galactose 4-epimerase, domain 1"/>
    <property type="match status" value="1"/>
</dbReference>
<name>A0A7W9GKB4_9ACTN</name>
<feature type="domain" description="NmrA-like" evidence="1">
    <location>
        <begin position="2"/>
        <end position="253"/>
    </location>
</feature>
<dbReference type="AlphaFoldDB" id="A0A7W9GKB4"/>
<gene>
    <name evidence="2" type="ORF">HD596_012144</name>
</gene>
<dbReference type="InterPro" id="IPR051604">
    <property type="entry name" value="Ergot_Alk_Oxidoreductase"/>
</dbReference>